<evidence type="ECO:0000259" key="3">
    <source>
        <dbReference type="PROSITE" id="PS51186"/>
    </source>
</evidence>
<evidence type="ECO:0000256" key="2">
    <source>
        <dbReference type="ARBA" id="ARBA00023315"/>
    </source>
</evidence>
<keyword evidence="5" id="KW-1185">Reference proteome</keyword>
<dbReference type="PANTHER" id="PTHR43420">
    <property type="entry name" value="ACETYLTRANSFERASE"/>
    <property type="match status" value="1"/>
</dbReference>
<dbReference type="Pfam" id="PF13508">
    <property type="entry name" value="Acetyltransf_7"/>
    <property type="match status" value="1"/>
</dbReference>
<name>A0ABS9Z8D0_9HYPH</name>
<dbReference type="InterPro" id="IPR016181">
    <property type="entry name" value="Acyl_CoA_acyltransferase"/>
</dbReference>
<dbReference type="Proteomes" id="UP001139104">
    <property type="component" value="Unassembled WGS sequence"/>
</dbReference>
<dbReference type="EMBL" id="JAIVFP010000001">
    <property type="protein sequence ID" value="MCI4683883.1"/>
    <property type="molecule type" value="Genomic_DNA"/>
</dbReference>
<evidence type="ECO:0000313" key="5">
    <source>
        <dbReference type="Proteomes" id="UP001139104"/>
    </source>
</evidence>
<keyword evidence="1" id="KW-0808">Transferase</keyword>
<evidence type="ECO:0000313" key="4">
    <source>
        <dbReference type="EMBL" id="MCI4683883.1"/>
    </source>
</evidence>
<dbReference type="InterPro" id="IPR000182">
    <property type="entry name" value="GNAT_dom"/>
</dbReference>
<evidence type="ECO:0000256" key="1">
    <source>
        <dbReference type="ARBA" id="ARBA00022679"/>
    </source>
</evidence>
<accession>A0ABS9Z8D0</accession>
<dbReference type="RefSeq" id="WP_243067804.1">
    <property type="nucleotide sequence ID" value="NZ_JAIVFK010000006.1"/>
</dbReference>
<feature type="domain" description="N-acetyltransferase" evidence="3">
    <location>
        <begin position="6"/>
        <end position="157"/>
    </location>
</feature>
<dbReference type="PROSITE" id="PS51186">
    <property type="entry name" value="GNAT"/>
    <property type="match status" value="1"/>
</dbReference>
<reference evidence="4" key="1">
    <citation type="journal article" date="2022" name="ISME J.">
        <title>Identification of active gaseous-alkane degraders at natural gas seeps.</title>
        <authorList>
            <person name="Farhan Ul Haque M."/>
            <person name="Hernandez M."/>
            <person name="Crombie A.T."/>
            <person name="Murrell J.C."/>
        </authorList>
    </citation>
    <scope>NUCLEOTIDE SEQUENCE</scope>
    <source>
        <strain evidence="4">PC2</strain>
    </source>
</reference>
<dbReference type="SUPFAM" id="SSF55729">
    <property type="entry name" value="Acyl-CoA N-acyltransferases (Nat)"/>
    <property type="match status" value="1"/>
</dbReference>
<proteinExistence type="predicted"/>
<dbReference type="Gene3D" id="3.40.630.30">
    <property type="match status" value="1"/>
</dbReference>
<dbReference type="InterPro" id="IPR050680">
    <property type="entry name" value="YpeA/RimI_acetyltransf"/>
</dbReference>
<gene>
    <name evidence="4" type="ORF">K2U94_14100</name>
</gene>
<protein>
    <submittedName>
        <fullName evidence="4">GNAT family N-acetyltransferase</fullName>
    </submittedName>
</protein>
<comment type="caution">
    <text evidence="4">The sequence shown here is derived from an EMBL/GenBank/DDBJ whole genome shotgun (WGS) entry which is preliminary data.</text>
</comment>
<keyword evidence="2" id="KW-0012">Acyltransferase</keyword>
<sequence>MTRAESRGPQAEEGGFVVALENPPDETTQVVLLSGLANFNESRVGPDPVRDPRNHICIVARDADGRVRGGLQGLIVGAWLATDLVWVEEDFRGRGLGSRLLAEAEAEALRRGCKFAILATFDHQAPGFYSRRGYVEYARMEDFPWGSTRFQLRKTLA</sequence>
<organism evidence="4 5">
    <name type="scientific">Candidatus Rhodoblastus alkanivorans</name>
    <dbReference type="NCBI Taxonomy" id="2954117"/>
    <lineage>
        <taxon>Bacteria</taxon>
        <taxon>Pseudomonadati</taxon>
        <taxon>Pseudomonadota</taxon>
        <taxon>Alphaproteobacteria</taxon>
        <taxon>Hyphomicrobiales</taxon>
        <taxon>Rhodoblastaceae</taxon>
        <taxon>Rhodoblastus</taxon>
    </lineage>
</organism>